<dbReference type="Pfam" id="PF00092">
    <property type="entry name" value="VWA"/>
    <property type="match status" value="1"/>
</dbReference>
<dbReference type="InterPro" id="IPR002035">
    <property type="entry name" value="VWF_A"/>
</dbReference>
<dbReference type="PANTHER" id="PTHR45737:SF6">
    <property type="entry name" value="VON WILLEBRAND FACTOR A DOMAIN-CONTAINING PROTEIN 5A"/>
    <property type="match status" value="1"/>
</dbReference>
<dbReference type="PROSITE" id="PS50234">
    <property type="entry name" value="VWFA"/>
    <property type="match status" value="1"/>
</dbReference>
<dbReference type="Gene3D" id="2.60.40.10">
    <property type="entry name" value="Immunoglobulins"/>
    <property type="match status" value="1"/>
</dbReference>
<protein>
    <recommendedName>
        <fullName evidence="2">VWFA domain-containing protein</fullName>
    </recommendedName>
</protein>
<dbReference type="PANTHER" id="PTHR45737">
    <property type="entry name" value="VON WILLEBRAND FACTOR A DOMAIN-CONTAINING PROTEIN 5A"/>
    <property type="match status" value="1"/>
</dbReference>
<keyword evidence="4" id="KW-1185">Reference proteome</keyword>
<feature type="domain" description="VWFA" evidence="2">
    <location>
        <begin position="311"/>
        <end position="477"/>
    </location>
</feature>
<dbReference type="Gene3D" id="3.40.50.410">
    <property type="entry name" value="von Willebrand factor, type A domain"/>
    <property type="match status" value="1"/>
</dbReference>
<dbReference type="PATRIC" id="fig|796944.3.peg.1534"/>
<sequence length="1119" mass="124661">MDGDFAELTENLKADSSYHESMIAAELYMGNLVGEKDFSDAFQSIDSRDAEQLTKQLNKIYRNIHEDMTVQERKALKARVEALDRQLEEPVLYTIKENLTKAAEEEAGTDATKVNLELAKIENYFGNEVSTDQYLREAIYSSQDNEDDSYVAAMSQIIGVIENDDEDESENIKNVSNYVDTVLDHSLTVDVEEIISSKADAVMPEQENTEDADTSVDSKKQKKTEKNSSDTEEEEKNKKFSQAAVEYVSKAKTAISIGQINTEKFEEITAVVQIDSNYSDVKDLQKALKLYDCGTEITDFSIKKLDYTASNIILVCDVSGSMQGSIEDLRQSVLRFIQDKNKNENLSIVTFNDGIVDAASFGASDDKLIDLAESMEANGGTDMFHAVVDSLSNYGTKSTESNVLILMTDGQDNYPKTAEEIQKEIGKKAQQQGITIYTMGLGNEVDTAYLSTIASSGNGKFVYVYDSSSLSSFYDMLHAKVYSQYEVKYKAEDTLTMSGRTLEITLPAENSRDVKTYSLEGAADSENALGAMQDVRIDGVFPRFVYKGLQDTTVRLKGEGFQEKDKISVKLNGNIDYTLTTKYIDKETYEMTVPAGIAVGSYNVEVSFNGKKKVIQKGFSVIADGDQKKTVFGPYVFTSAEKIENAENDYTLSGAVTLNGWLHFKGDIHLQGDLENDGSISVSDYDGSYIEYDSSTAEGIAKFFADKGIAISVPRLDQFKLYNDPKNLYDYENYQVDDISTGLMEVVNLTMFDQTKIRLYPESIGMYWSGGNTFLPYQDQIIGHAVNLDMFHFSAEGDAIFTDKKMGIFIDVSYEDNKEEYSHKLNFLNSPVYFNGNIKIHVDTLKSEYTLGGMVRLAFFEKQSGLSAEISWKGNLVPNSVQLGLELSVPVKLPTPIPVEVNDFAFKVSDIDKAAETGKWAGLKFTGIASFSSLKVKDYAPPLEKFLGDLSFLEMPETEASLRAAPFTMEAKAKLMLLSEIQLAEAEVHVGTFDYSNSLLALDDVEIEGFSSKVKLGIAWETADKRISLEASGTGEVDAHSRFVGLYLVGTTKYDISWWMINLEHKKEGEMAFGLYRNHDGKLQLIFTTRNQDSDGKVRGEFYYIDENGRIGNRNGTLT</sequence>
<dbReference type="HOGENOM" id="CLU_259826_0_0_9"/>
<dbReference type="AlphaFoldDB" id="G9WV74"/>
<evidence type="ECO:0000313" key="3">
    <source>
        <dbReference type="EMBL" id="EHL11475.1"/>
    </source>
</evidence>
<evidence type="ECO:0000313" key="4">
    <source>
        <dbReference type="Proteomes" id="UP000003527"/>
    </source>
</evidence>
<dbReference type="InterPro" id="IPR013783">
    <property type="entry name" value="Ig-like_fold"/>
</dbReference>
<feature type="compositionally biased region" description="Basic and acidic residues" evidence="1">
    <location>
        <begin position="216"/>
        <end position="229"/>
    </location>
</feature>
<proteinExistence type="predicted"/>
<comment type="caution">
    <text evidence="3">The sequence shown here is derived from an EMBL/GenBank/DDBJ whole genome shotgun (WGS) entry which is preliminary data.</text>
</comment>
<reference evidence="3 4" key="1">
    <citation type="submission" date="2011-08" db="EMBL/GenBank/DDBJ databases">
        <title>The Genome Sequence of Oribacterium sp. ACB7.</title>
        <authorList>
            <consortium name="The Broad Institute Genome Sequencing Platform"/>
            <person name="Earl A."/>
            <person name="Ward D."/>
            <person name="Feldgarden M."/>
            <person name="Gevers D."/>
            <person name="Sizova M."/>
            <person name="Hazen A."/>
            <person name="Epstein S."/>
            <person name="Young S.K."/>
            <person name="Zeng Q."/>
            <person name="Gargeya S."/>
            <person name="Fitzgerald M."/>
            <person name="Haas B."/>
            <person name="Abouelleil A."/>
            <person name="Alvarado L."/>
            <person name="Arachchi H.M."/>
            <person name="Berlin A."/>
            <person name="Brown A."/>
            <person name="Chapman S.B."/>
            <person name="Chen Z."/>
            <person name="Dunbar C."/>
            <person name="Freedman E."/>
            <person name="Gearin G."/>
            <person name="Gellesch M."/>
            <person name="Goldberg J."/>
            <person name="Griggs A."/>
            <person name="Gujja S."/>
            <person name="Heiman D."/>
            <person name="Howarth C."/>
            <person name="Larson L."/>
            <person name="Lui A."/>
            <person name="MacDonald P.J.P."/>
            <person name="Montmayeur A."/>
            <person name="Murphy C."/>
            <person name="Neiman D."/>
            <person name="Pearson M."/>
            <person name="Priest M."/>
            <person name="Roberts A."/>
            <person name="Saif S."/>
            <person name="Shea T."/>
            <person name="Shenoy N."/>
            <person name="Sisk P."/>
            <person name="Stolte C."/>
            <person name="Sykes S."/>
            <person name="Wortman J."/>
            <person name="Nusbaum C."/>
            <person name="Birren B."/>
        </authorList>
    </citation>
    <scope>NUCLEOTIDE SEQUENCE [LARGE SCALE GENOMIC DNA]</scope>
    <source>
        <strain evidence="3 4">ACB7</strain>
    </source>
</reference>
<organism evidence="3 4">
    <name type="scientific">Oribacterium asaccharolyticum ACB7</name>
    <dbReference type="NCBI Taxonomy" id="796944"/>
    <lineage>
        <taxon>Bacteria</taxon>
        <taxon>Bacillati</taxon>
        <taxon>Bacillota</taxon>
        <taxon>Clostridia</taxon>
        <taxon>Lachnospirales</taxon>
        <taxon>Lachnospiraceae</taxon>
        <taxon>Oribacterium</taxon>
    </lineage>
</organism>
<dbReference type="InterPro" id="IPR036465">
    <property type="entry name" value="vWFA_dom_sf"/>
</dbReference>
<evidence type="ECO:0000256" key="1">
    <source>
        <dbReference type="SAM" id="MobiDB-lite"/>
    </source>
</evidence>
<name>G9WV74_9FIRM</name>
<dbReference type="RefSeq" id="WP_009536652.1">
    <property type="nucleotide sequence ID" value="NZ_JH414504.1"/>
</dbReference>
<evidence type="ECO:0000259" key="2">
    <source>
        <dbReference type="PROSITE" id="PS50234"/>
    </source>
</evidence>
<feature type="region of interest" description="Disordered" evidence="1">
    <location>
        <begin position="198"/>
        <end position="239"/>
    </location>
</feature>
<accession>G9WV74</accession>
<dbReference type="Proteomes" id="UP000003527">
    <property type="component" value="Unassembled WGS sequence"/>
</dbReference>
<dbReference type="EMBL" id="AFZD01000017">
    <property type="protein sequence ID" value="EHL11475.1"/>
    <property type="molecule type" value="Genomic_DNA"/>
</dbReference>
<dbReference type="SUPFAM" id="SSF53300">
    <property type="entry name" value="vWA-like"/>
    <property type="match status" value="1"/>
</dbReference>
<dbReference type="SMART" id="SM00327">
    <property type="entry name" value="VWA"/>
    <property type="match status" value="1"/>
</dbReference>
<gene>
    <name evidence="3" type="ORF">HMPREF9624_00808</name>
</gene>